<sequence length="203" mass="22828">MRREGQVQPDHAFAPHRPCSLSEMPPTTDDPDLQLLQQRDPDAWEALYRQSYSMMRGYAARRAPAGADPDDLVSEAMARALDRIDTFEDRGMRIRAWLFGVLRHVVLEHIRSSSRSQAVDLDTHEDAGRGPLQTVLHEEESAAVREGFSRLSEDDQELLWFRVVAGLSAAETATLVGRGEGAVRQAQSRALTRLRTTMQEVHP</sequence>
<dbReference type="PANTHER" id="PTHR43133:SF57">
    <property type="entry name" value="RNA POLYMERASE SIGMA-70 FACTOR"/>
    <property type="match status" value="1"/>
</dbReference>
<dbReference type="GO" id="GO:0003677">
    <property type="term" value="F:DNA binding"/>
    <property type="evidence" value="ECO:0007669"/>
    <property type="project" value="InterPro"/>
</dbReference>
<accession>A0A1B1NFJ4</accession>
<feature type="domain" description="RNA polymerase sigma factor 70 region 4 type 2" evidence="7">
    <location>
        <begin position="144"/>
        <end position="194"/>
    </location>
</feature>
<evidence type="ECO:0000259" key="7">
    <source>
        <dbReference type="Pfam" id="PF08281"/>
    </source>
</evidence>
<dbReference type="STRING" id="1758689.SGUI_2820"/>
<evidence type="ECO:0000256" key="4">
    <source>
        <dbReference type="ARBA" id="ARBA00023163"/>
    </source>
</evidence>
<evidence type="ECO:0000313" key="8">
    <source>
        <dbReference type="EMBL" id="ANS80216.1"/>
    </source>
</evidence>
<dbReference type="AlphaFoldDB" id="A0A1B1NFJ4"/>
<dbReference type="NCBIfam" id="TIGR02937">
    <property type="entry name" value="sigma70-ECF"/>
    <property type="match status" value="1"/>
</dbReference>
<dbReference type="InterPro" id="IPR013324">
    <property type="entry name" value="RNA_pol_sigma_r3/r4-like"/>
</dbReference>
<dbReference type="InterPro" id="IPR013325">
    <property type="entry name" value="RNA_pol_sigma_r2"/>
</dbReference>
<dbReference type="GO" id="GO:0016987">
    <property type="term" value="F:sigma factor activity"/>
    <property type="evidence" value="ECO:0007669"/>
    <property type="project" value="UniProtKB-KW"/>
</dbReference>
<dbReference type="InterPro" id="IPR036388">
    <property type="entry name" value="WH-like_DNA-bd_sf"/>
</dbReference>
<keyword evidence="2" id="KW-0805">Transcription regulation</keyword>
<evidence type="ECO:0000313" key="9">
    <source>
        <dbReference type="Proteomes" id="UP000092482"/>
    </source>
</evidence>
<dbReference type="Pfam" id="PF08281">
    <property type="entry name" value="Sigma70_r4_2"/>
    <property type="match status" value="1"/>
</dbReference>
<dbReference type="Pfam" id="PF04542">
    <property type="entry name" value="Sigma70_r2"/>
    <property type="match status" value="1"/>
</dbReference>
<dbReference type="Proteomes" id="UP000092482">
    <property type="component" value="Chromosome"/>
</dbReference>
<dbReference type="Gene3D" id="1.10.1740.10">
    <property type="match status" value="1"/>
</dbReference>
<gene>
    <name evidence="8" type="ORF">SGUI_2820</name>
</gene>
<feature type="region of interest" description="Disordered" evidence="5">
    <location>
        <begin position="1"/>
        <end position="34"/>
    </location>
</feature>
<dbReference type="InterPro" id="IPR013249">
    <property type="entry name" value="RNA_pol_sigma70_r4_t2"/>
</dbReference>
<dbReference type="SUPFAM" id="SSF88946">
    <property type="entry name" value="Sigma2 domain of RNA polymerase sigma factors"/>
    <property type="match status" value="1"/>
</dbReference>
<evidence type="ECO:0000256" key="2">
    <source>
        <dbReference type="ARBA" id="ARBA00023015"/>
    </source>
</evidence>
<dbReference type="InterPro" id="IPR007627">
    <property type="entry name" value="RNA_pol_sigma70_r2"/>
</dbReference>
<keyword evidence="4" id="KW-0804">Transcription</keyword>
<dbReference type="KEGG" id="serj:SGUI_2820"/>
<keyword evidence="3" id="KW-0731">Sigma factor</keyword>
<dbReference type="InterPro" id="IPR014284">
    <property type="entry name" value="RNA_pol_sigma-70_dom"/>
</dbReference>
<reference evidence="8 9" key="1">
    <citation type="submission" date="2016-03" db="EMBL/GenBank/DDBJ databases">
        <title>Shallow-sea hydrothermal system.</title>
        <authorList>
            <person name="Tang K."/>
        </authorList>
    </citation>
    <scope>NUCLEOTIDE SEQUENCE [LARGE SCALE GENOMIC DNA]</scope>
    <source>
        <strain evidence="8 9">JLT9</strain>
    </source>
</reference>
<dbReference type="PANTHER" id="PTHR43133">
    <property type="entry name" value="RNA POLYMERASE ECF-TYPE SIGMA FACTO"/>
    <property type="match status" value="1"/>
</dbReference>
<dbReference type="EMBL" id="CP014989">
    <property type="protein sequence ID" value="ANS80216.1"/>
    <property type="molecule type" value="Genomic_DNA"/>
</dbReference>
<name>A0A1B1NFJ4_9MICO</name>
<evidence type="ECO:0000256" key="1">
    <source>
        <dbReference type="ARBA" id="ARBA00010641"/>
    </source>
</evidence>
<organism evidence="8 9">
    <name type="scientific">Serinicoccus hydrothermalis</name>
    <dbReference type="NCBI Taxonomy" id="1758689"/>
    <lineage>
        <taxon>Bacteria</taxon>
        <taxon>Bacillati</taxon>
        <taxon>Actinomycetota</taxon>
        <taxon>Actinomycetes</taxon>
        <taxon>Micrococcales</taxon>
        <taxon>Ornithinimicrobiaceae</taxon>
        <taxon>Serinicoccus</taxon>
    </lineage>
</organism>
<evidence type="ECO:0000259" key="6">
    <source>
        <dbReference type="Pfam" id="PF04542"/>
    </source>
</evidence>
<evidence type="ECO:0000256" key="5">
    <source>
        <dbReference type="SAM" id="MobiDB-lite"/>
    </source>
</evidence>
<evidence type="ECO:0000256" key="3">
    <source>
        <dbReference type="ARBA" id="ARBA00023082"/>
    </source>
</evidence>
<dbReference type="Gene3D" id="1.10.10.10">
    <property type="entry name" value="Winged helix-like DNA-binding domain superfamily/Winged helix DNA-binding domain"/>
    <property type="match status" value="1"/>
</dbReference>
<dbReference type="GO" id="GO:0006352">
    <property type="term" value="P:DNA-templated transcription initiation"/>
    <property type="evidence" value="ECO:0007669"/>
    <property type="project" value="InterPro"/>
</dbReference>
<proteinExistence type="inferred from homology"/>
<comment type="similarity">
    <text evidence="1">Belongs to the sigma-70 factor family. ECF subfamily.</text>
</comment>
<keyword evidence="9" id="KW-1185">Reference proteome</keyword>
<protein>
    <submittedName>
        <fullName evidence="8">RNA polymerase sigma-70 factor</fullName>
    </submittedName>
</protein>
<dbReference type="SUPFAM" id="SSF88659">
    <property type="entry name" value="Sigma3 and sigma4 domains of RNA polymerase sigma factors"/>
    <property type="match status" value="1"/>
</dbReference>
<feature type="domain" description="RNA polymerase sigma-70 region 2" evidence="6">
    <location>
        <begin position="47"/>
        <end position="115"/>
    </location>
</feature>
<dbReference type="InterPro" id="IPR039425">
    <property type="entry name" value="RNA_pol_sigma-70-like"/>
</dbReference>